<comment type="subunit">
    <text evidence="8">Homotetramer.</text>
</comment>
<dbReference type="Gene3D" id="3.40.50.720">
    <property type="entry name" value="NAD(P)-binding Rossmann-like Domain"/>
    <property type="match status" value="1"/>
</dbReference>
<comment type="similarity">
    <text evidence="2 8">Belongs to the short-chain dehydrogenases/reductases (SDR) family.</text>
</comment>
<dbReference type="EC" id="1.1.1.100" evidence="3 8"/>
<evidence type="ECO:0000256" key="8">
    <source>
        <dbReference type="RuleBase" id="RU366074"/>
    </source>
</evidence>
<feature type="active site" description="Proton acceptor" evidence="6">
    <location>
        <position position="155"/>
    </location>
</feature>
<dbReference type="FunFam" id="3.40.50.720:FF:000173">
    <property type="entry name" value="3-oxoacyl-[acyl-carrier protein] reductase"/>
    <property type="match status" value="1"/>
</dbReference>
<sequence>MNLKDRIALVTGSSRGIGAAIASELAARGAFVVVNYRADEDGAACVADGIRQGGGDCAVVQADVSDGQAAAGLVKETLAFKGRLDILVNNAGLTRDGLLMSMKEQDWDSVIRTNLTSVYQVTRPAVRSMLRKRSGAIINIASVVGLSGAAGQTNYAASKAGLIGFTKALAREVGSRGITVNAIAPGFIPTALTEILPEDHVQHVIAQTPLGRMGTCAEVARAAAFLASEDAAFITGQTLAVDGGLTMQ</sequence>
<dbReference type="PANTHER" id="PTHR42879">
    <property type="entry name" value="3-OXOACYL-(ACYL-CARRIER-PROTEIN) REDUCTASE"/>
    <property type="match status" value="1"/>
</dbReference>
<accession>A0A6B1DTI2</accession>
<dbReference type="NCBIfam" id="TIGR01830">
    <property type="entry name" value="3oxo_ACP_reduc"/>
    <property type="match status" value="1"/>
</dbReference>
<dbReference type="InterPro" id="IPR036291">
    <property type="entry name" value="NAD(P)-bd_dom_sf"/>
</dbReference>
<dbReference type="PANTHER" id="PTHR42879:SF2">
    <property type="entry name" value="3-OXOACYL-[ACYL-CARRIER-PROTEIN] REDUCTASE FABG"/>
    <property type="match status" value="1"/>
</dbReference>
<comment type="pathway">
    <text evidence="1 8">Lipid metabolism; fatty acid biosynthesis.</text>
</comment>
<comment type="catalytic activity">
    <reaction evidence="5 8">
        <text>a (3R)-hydroxyacyl-[ACP] + NADP(+) = a 3-oxoacyl-[ACP] + NADPH + H(+)</text>
        <dbReference type="Rhea" id="RHEA:17397"/>
        <dbReference type="Rhea" id="RHEA-COMP:9916"/>
        <dbReference type="Rhea" id="RHEA-COMP:9945"/>
        <dbReference type="ChEBI" id="CHEBI:15378"/>
        <dbReference type="ChEBI" id="CHEBI:57783"/>
        <dbReference type="ChEBI" id="CHEBI:58349"/>
        <dbReference type="ChEBI" id="CHEBI:78776"/>
        <dbReference type="ChEBI" id="CHEBI:78827"/>
        <dbReference type="EC" id="1.1.1.100"/>
    </reaction>
</comment>
<dbReference type="InterPro" id="IPR011284">
    <property type="entry name" value="3oxo_ACP_reduc"/>
</dbReference>
<evidence type="ECO:0000256" key="7">
    <source>
        <dbReference type="PIRSR" id="PIRSR611284-2"/>
    </source>
</evidence>
<dbReference type="CDD" id="cd05333">
    <property type="entry name" value="BKR_SDR_c"/>
    <property type="match status" value="1"/>
</dbReference>
<evidence type="ECO:0000256" key="2">
    <source>
        <dbReference type="ARBA" id="ARBA00006484"/>
    </source>
</evidence>
<protein>
    <recommendedName>
        <fullName evidence="3 8">3-oxoacyl-[acyl-carrier-protein] reductase</fullName>
        <ecNumber evidence="3 8">1.1.1.100</ecNumber>
    </recommendedName>
</protein>
<evidence type="ECO:0000256" key="1">
    <source>
        <dbReference type="ARBA" id="ARBA00005194"/>
    </source>
</evidence>
<evidence type="ECO:0000256" key="4">
    <source>
        <dbReference type="ARBA" id="ARBA00023002"/>
    </source>
</evidence>
<feature type="domain" description="Ketoreductase" evidence="9">
    <location>
        <begin position="6"/>
        <end position="186"/>
    </location>
</feature>
<dbReference type="SMART" id="SM00822">
    <property type="entry name" value="PKS_KR"/>
    <property type="match status" value="1"/>
</dbReference>
<dbReference type="NCBIfam" id="NF009466">
    <property type="entry name" value="PRK12826.1-2"/>
    <property type="match status" value="1"/>
</dbReference>
<dbReference type="PROSITE" id="PS00061">
    <property type="entry name" value="ADH_SHORT"/>
    <property type="match status" value="1"/>
</dbReference>
<dbReference type="AlphaFoldDB" id="A0A6B1DTI2"/>
<keyword evidence="4 8" id="KW-0560">Oxidoreductase</keyword>
<dbReference type="PRINTS" id="PR00081">
    <property type="entry name" value="GDHRDH"/>
</dbReference>
<dbReference type="InterPro" id="IPR057326">
    <property type="entry name" value="KR_dom"/>
</dbReference>
<dbReference type="EMBL" id="VXPY01000049">
    <property type="protein sequence ID" value="MYD90105.1"/>
    <property type="molecule type" value="Genomic_DNA"/>
</dbReference>
<dbReference type="PRINTS" id="PR00080">
    <property type="entry name" value="SDRFAMILY"/>
</dbReference>
<dbReference type="NCBIfam" id="NF005559">
    <property type="entry name" value="PRK07231.1"/>
    <property type="match status" value="1"/>
</dbReference>
<feature type="binding site" evidence="7">
    <location>
        <begin position="12"/>
        <end position="15"/>
    </location>
    <ligand>
        <name>NADP(+)</name>
        <dbReference type="ChEBI" id="CHEBI:58349"/>
    </ligand>
</feature>
<dbReference type="SUPFAM" id="SSF51735">
    <property type="entry name" value="NAD(P)-binding Rossmann-fold domains"/>
    <property type="match status" value="1"/>
</dbReference>
<name>A0A6B1DTI2_9CHLR</name>
<comment type="caution">
    <text evidence="10">The sequence shown here is derived from an EMBL/GenBank/DDBJ whole genome shotgun (WGS) entry which is preliminary data.</text>
</comment>
<gene>
    <name evidence="10" type="primary">fabG</name>
    <name evidence="10" type="ORF">F4Y08_07165</name>
</gene>
<dbReference type="GO" id="GO:0006633">
    <property type="term" value="P:fatty acid biosynthetic process"/>
    <property type="evidence" value="ECO:0007669"/>
    <property type="project" value="UniProtKB-UniPathway"/>
</dbReference>
<evidence type="ECO:0000256" key="5">
    <source>
        <dbReference type="ARBA" id="ARBA00048508"/>
    </source>
</evidence>
<evidence type="ECO:0000256" key="6">
    <source>
        <dbReference type="PIRSR" id="PIRSR611284-1"/>
    </source>
</evidence>
<dbReference type="UniPathway" id="UPA00094"/>
<comment type="function">
    <text evidence="8">Catalyzes the NADPH-dependent reduction of beta-ketoacyl-ACP substrates to beta-hydroxyacyl-ACP products, the first reductive step in the elongation cycle of fatty acid biosynthesis.</text>
</comment>
<evidence type="ECO:0000259" key="9">
    <source>
        <dbReference type="SMART" id="SM00822"/>
    </source>
</evidence>
<dbReference type="GO" id="GO:0004316">
    <property type="term" value="F:3-oxoacyl-[acyl-carrier-protein] reductase (NADPH) activity"/>
    <property type="evidence" value="ECO:0007669"/>
    <property type="project" value="UniProtKB-UniRule"/>
</dbReference>
<dbReference type="Pfam" id="PF13561">
    <property type="entry name" value="adh_short_C2"/>
    <property type="match status" value="1"/>
</dbReference>
<keyword evidence="8" id="KW-0275">Fatty acid biosynthesis</keyword>
<organism evidence="10">
    <name type="scientific">Caldilineaceae bacterium SB0662_bin_9</name>
    <dbReference type="NCBI Taxonomy" id="2605258"/>
    <lineage>
        <taxon>Bacteria</taxon>
        <taxon>Bacillati</taxon>
        <taxon>Chloroflexota</taxon>
        <taxon>Caldilineae</taxon>
        <taxon>Caldilineales</taxon>
        <taxon>Caldilineaceae</taxon>
    </lineage>
</organism>
<dbReference type="GO" id="GO:0051287">
    <property type="term" value="F:NAD binding"/>
    <property type="evidence" value="ECO:0007669"/>
    <property type="project" value="UniProtKB-UniRule"/>
</dbReference>
<evidence type="ECO:0000256" key="3">
    <source>
        <dbReference type="ARBA" id="ARBA00012948"/>
    </source>
</evidence>
<feature type="binding site" evidence="7">
    <location>
        <begin position="155"/>
        <end position="159"/>
    </location>
    <ligand>
        <name>NADP(+)</name>
        <dbReference type="ChEBI" id="CHEBI:58349"/>
    </ligand>
</feature>
<feature type="binding site" evidence="7">
    <location>
        <position position="90"/>
    </location>
    <ligand>
        <name>NADP(+)</name>
        <dbReference type="ChEBI" id="CHEBI:58349"/>
    </ligand>
</feature>
<feature type="binding site" evidence="7">
    <location>
        <position position="188"/>
    </location>
    <ligand>
        <name>NADP(+)</name>
        <dbReference type="ChEBI" id="CHEBI:58349"/>
    </ligand>
</feature>
<keyword evidence="8" id="KW-0276">Fatty acid metabolism</keyword>
<keyword evidence="8" id="KW-0444">Lipid biosynthesis</keyword>
<keyword evidence="8" id="KW-0443">Lipid metabolism</keyword>
<reference evidence="10" key="1">
    <citation type="submission" date="2019-09" db="EMBL/GenBank/DDBJ databases">
        <title>Characterisation of the sponge microbiome using genome-centric metagenomics.</title>
        <authorList>
            <person name="Engelberts J.P."/>
            <person name="Robbins S.J."/>
            <person name="De Goeij J.M."/>
            <person name="Aranda M."/>
            <person name="Bell S.C."/>
            <person name="Webster N.S."/>
        </authorList>
    </citation>
    <scope>NUCLEOTIDE SEQUENCE</scope>
    <source>
        <strain evidence="10">SB0662_bin_9</strain>
    </source>
</reference>
<keyword evidence="7 8" id="KW-0521">NADP</keyword>
<proteinExistence type="inferred from homology"/>
<dbReference type="InterPro" id="IPR050259">
    <property type="entry name" value="SDR"/>
</dbReference>
<dbReference type="InterPro" id="IPR020904">
    <property type="entry name" value="Sc_DH/Rdtase_CS"/>
</dbReference>
<dbReference type="InterPro" id="IPR002347">
    <property type="entry name" value="SDR_fam"/>
</dbReference>
<evidence type="ECO:0000313" key="10">
    <source>
        <dbReference type="EMBL" id="MYD90105.1"/>
    </source>
</evidence>